<dbReference type="Pfam" id="PF03807">
    <property type="entry name" value="F420_oxidored"/>
    <property type="match status" value="1"/>
</dbReference>
<comment type="pathway">
    <text evidence="6 9">Amino-acid biosynthesis; L-proline biosynthesis; L-proline from L-glutamate 5-semialdehyde: step 1/1.</text>
</comment>
<dbReference type="InterPro" id="IPR029036">
    <property type="entry name" value="P5CR_dimer"/>
</dbReference>
<comment type="function">
    <text evidence="5 6">Catalyzes the reduction of 1-pyrroline-5-carboxylate (PCA) to L-proline.</text>
</comment>
<gene>
    <name evidence="6" type="primary">proC</name>
    <name evidence="12" type="ORF">ATZ33_05415</name>
    <name evidence="13" type="ORF">RV15_GL002607</name>
</gene>
<keyword evidence="14" id="KW-1185">Reference proteome</keyword>
<protein>
    <recommendedName>
        <fullName evidence="6 7">Pyrroline-5-carboxylate reductase</fullName>
        <shortName evidence="6">P5C reductase</shortName>
        <shortName evidence="6">P5CR</shortName>
        <ecNumber evidence="6 7">1.5.1.2</ecNumber>
    </recommendedName>
    <alternativeName>
        <fullName evidence="6">PCA reductase</fullName>
    </alternativeName>
</protein>
<dbReference type="InterPro" id="IPR036291">
    <property type="entry name" value="NAD(P)-bd_dom_sf"/>
</dbReference>
<evidence type="ECO:0000313" key="12">
    <source>
        <dbReference type="EMBL" id="ALS00826.1"/>
    </source>
</evidence>
<keyword evidence="4 6" id="KW-0560">Oxidoreductase</keyword>
<dbReference type="InterPro" id="IPR000304">
    <property type="entry name" value="Pyrroline-COOH_reductase"/>
</dbReference>
<dbReference type="Proteomes" id="UP000065511">
    <property type="component" value="Chromosome"/>
</dbReference>
<evidence type="ECO:0000256" key="2">
    <source>
        <dbReference type="ARBA" id="ARBA00022650"/>
    </source>
</evidence>
<evidence type="ECO:0000256" key="4">
    <source>
        <dbReference type="ARBA" id="ARBA00023002"/>
    </source>
</evidence>
<dbReference type="GO" id="GO:0055129">
    <property type="term" value="P:L-proline biosynthetic process"/>
    <property type="evidence" value="ECO:0007669"/>
    <property type="project" value="UniProtKB-UniRule"/>
</dbReference>
<dbReference type="SUPFAM" id="SSF51735">
    <property type="entry name" value="NAD(P)-binding Rossmann-fold domains"/>
    <property type="match status" value="1"/>
</dbReference>
<dbReference type="EC" id="1.5.1.2" evidence="6 7"/>
<dbReference type="EMBL" id="JXLC01000039">
    <property type="protein sequence ID" value="OJG85203.1"/>
    <property type="molecule type" value="Genomic_DNA"/>
</dbReference>
<evidence type="ECO:0000259" key="10">
    <source>
        <dbReference type="Pfam" id="PF03807"/>
    </source>
</evidence>
<dbReference type="InterPro" id="IPR008927">
    <property type="entry name" value="6-PGluconate_DH-like_C_sf"/>
</dbReference>
<dbReference type="Pfam" id="PF14748">
    <property type="entry name" value="P5CR_dimer"/>
    <property type="match status" value="1"/>
</dbReference>
<comment type="catalytic activity">
    <reaction evidence="6 9">
        <text>L-proline + NADP(+) = (S)-1-pyrroline-5-carboxylate + NADPH + 2 H(+)</text>
        <dbReference type="Rhea" id="RHEA:14109"/>
        <dbReference type="ChEBI" id="CHEBI:15378"/>
        <dbReference type="ChEBI" id="CHEBI:17388"/>
        <dbReference type="ChEBI" id="CHEBI:57783"/>
        <dbReference type="ChEBI" id="CHEBI:58349"/>
        <dbReference type="ChEBI" id="CHEBI:60039"/>
        <dbReference type="EC" id="1.5.1.2"/>
    </reaction>
</comment>
<dbReference type="RefSeq" id="WP_071879319.1">
    <property type="nucleotide sequence ID" value="NZ_JXLC01000039.1"/>
</dbReference>
<evidence type="ECO:0000256" key="3">
    <source>
        <dbReference type="ARBA" id="ARBA00022857"/>
    </source>
</evidence>
<dbReference type="NCBIfam" id="TIGR00112">
    <property type="entry name" value="proC"/>
    <property type="match status" value="1"/>
</dbReference>
<dbReference type="OrthoDB" id="9805754at2"/>
<dbReference type="InterPro" id="IPR028939">
    <property type="entry name" value="P5C_Rdtase_cat_N"/>
</dbReference>
<feature type="binding site" evidence="8">
    <location>
        <begin position="6"/>
        <end position="11"/>
    </location>
    <ligand>
        <name>NADP(+)</name>
        <dbReference type="ChEBI" id="CHEBI:58349"/>
    </ligand>
</feature>
<dbReference type="PANTHER" id="PTHR11645:SF0">
    <property type="entry name" value="PYRROLINE-5-CARBOXYLATE REDUCTASE 3"/>
    <property type="match status" value="1"/>
</dbReference>
<keyword evidence="6" id="KW-0963">Cytoplasm</keyword>
<reference evidence="13 15" key="1">
    <citation type="submission" date="2014-12" db="EMBL/GenBank/DDBJ databases">
        <title>Draft genome sequences of 29 type strains of Enterococci.</title>
        <authorList>
            <person name="Zhong Z."/>
            <person name="Sun Z."/>
            <person name="Liu W."/>
            <person name="Zhang W."/>
            <person name="Zhang H."/>
        </authorList>
    </citation>
    <scope>NUCLEOTIDE SEQUENCE [LARGE SCALE GENOMIC DNA]</scope>
    <source>
        <strain evidence="13 15">DSM 22801</strain>
    </source>
</reference>
<dbReference type="InterPro" id="IPR053790">
    <property type="entry name" value="P5CR-like_CS"/>
</dbReference>
<dbReference type="FunFam" id="1.10.3730.10:FF:000001">
    <property type="entry name" value="Pyrroline-5-carboxylate reductase"/>
    <property type="match status" value="1"/>
</dbReference>
<proteinExistence type="inferred from homology"/>
<dbReference type="AlphaFoldDB" id="A0A0S3K926"/>
<dbReference type="HAMAP" id="MF_01925">
    <property type="entry name" value="P5C_reductase"/>
    <property type="match status" value="1"/>
</dbReference>
<dbReference type="PIRSF" id="PIRSF000193">
    <property type="entry name" value="Pyrrol-5-carb_rd"/>
    <property type="match status" value="1"/>
</dbReference>
<sequence>MNIGFIGAGHMGSAMIEGLLNAKTVVPENLFVKGGSSGTAEVLQKKLGFQLIKEYDAFKECNIIFIATGANLVLEILKEAAPFISEETILISVATGHTVEDAQAVLGSNIHVVHAIPNTPVSVNAGMIGAVFAKEMPDAVKAEAMHVLESLGKVEEVSESLLGTFGTVAGCSPAFVDIFMEALADGAVLEGMPRNLSYEVVAQMMLGSAKLAIKTKKHPGELKDGVTSPGGSTIKGVTALEKNGFRYAVIDAIKQANS</sequence>
<evidence type="ECO:0000256" key="8">
    <source>
        <dbReference type="PIRSR" id="PIRSR000193-1"/>
    </source>
</evidence>
<keyword evidence="3 6" id="KW-0521">NADP</keyword>
<dbReference type="PROSITE" id="PS00521">
    <property type="entry name" value="P5CR"/>
    <property type="match status" value="1"/>
</dbReference>
<dbReference type="GO" id="GO:0005737">
    <property type="term" value="C:cytoplasm"/>
    <property type="evidence" value="ECO:0007669"/>
    <property type="project" value="UniProtKB-SubCell"/>
</dbReference>
<name>A0A0S3K926_9ENTE</name>
<evidence type="ECO:0000256" key="9">
    <source>
        <dbReference type="RuleBase" id="RU003903"/>
    </source>
</evidence>
<evidence type="ECO:0000313" key="14">
    <source>
        <dbReference type="Proteomes" id="UP000065511"/>
    </source>
</evidence>
<keyword evidence="2 6" id="KW-0641">Proline biosynthesis</keyword>
<dbReference type="Gene3D" id="3.40.50.720">
    <property type="entry name" value="NAD(P)-binding Rossmann-like Domain"/>
    <property type="match status" value="1"/>
</dbReference>
<dbReference type="SUPFAM" id="SSF48179">
    <property type="entry name" value="6-phosphogluconate dehydrogenase C-terminal domain-like"/>
    <property type="match status" value="1"/>
</dbReference>
<evidence type="ECO:0000256" key="7">
    <source>
        <dbReference type="NCBIfam" id="TIGR00112"/>
    </source>
</evidence>
<accession>A0A0S3K926</accession>
<evidence type="ECO:0000256" key="6">
    <source>
        <dbReference type="HAMAP-Rule" id="MF_01925"/>
    </source>
</evidence>
<evidence type="ECO:0000256" key="5">
    <source>
        <dbReference type="ARBA" id="ARBA00058118"/>
    </source>
</evidence>
<comment type="catalytic activity">
    <reaction evidence="6">
        <text>L-proline + NAD(+) = (S)-1-pyrroline-5-carboxylate + NADH + 2 H(+)</text>
        <dbReference type="Rhea" id="RHEA:14105"/>
        <dbReference type="ChEBI" id="CHEBI:15378"/>
        <dbReference type="ChEBI" id="CHEBI:17388"/>
        <dbReference type="ChEBI" id="CHEBI:57540"/>
        <dbReference type="ChEBI" id="CHEBI:57945"/>
        <dbReference type="ChEBI" id="CHEBI:60039"/>
        <dbReference type="EC" id="1.5.1.2"/>
    </reaction>
</comment>
<evidence type="ECO:0000313" key="13">
    <source>
        <dbReference type="EMBL" id="OJG85203.1"/>
    </source>
</evidence>
<feature type="domain" description="Pyrroline-5-carboxylate reductase catalytic N-terminal" evidence="10">
    <location>
        <begin position="3"/>
        <end position="95"/>
    </location>
</feature>
<comment type="similarity">
    <text evidence="1 6 9">Belongs to the pyrroline-5-carboxylate reductase family.</text>
</comment>
<comment type="subcellular location">
    <subcellularLocation>
        <location evidence="6">Cytoplasm</location>
    </subcellularLocation>
</comment>
<dbReference type="PANTHER" id="PTHR11645">
    <property type="entry name" value="PYRROLINE-5-CARBOXYLATE REDUCTASE"/>
    <property type="match status" value="1"/>
</dbReference>
<dbReference type="KEGG" id="ess:ATZ33_05415"/>
<organism evidence="13 15">
    <name type="scientific">Enterococcus silesiacus</name>
    <dbReference type="NCBI Taxonomy" id="332949"/>
    <lineage>
        <taxon>Bacteria</taxon>
        <taxon>Bacillati</taxon>
        <taxon>Bacillota</taxon>
        <taxon>Bacilli</taxon>
        <taxon>Lactobacillales</taxon>
        <taxon>Enterococcaceae</taxon>
        <taxon>Enterococcus</taxon>
    </lineage>
</organism>
<dbReference type="Gene3D" id="1.10.3730.10">
    <property type="entry name" value="ProC C-terminal domain-like"/>
    <property type="match status" value="1"/>
</dbReference>
<evidence type="ECO:0000313" key="15">
    <source>
        <dbReference type="Proteomes" id="UP000183039"/>
    </source>
</evidence>
<keyword evidence="6 9" id="KW-0028">Amino-acid biosynthesis</keyword>
<dbReference type="Proteomes" id="UP000183039">
    <property type="component" value="Unassembled WGS sequence"/>
</dbReference>
<reference evidence="12 14" key="2">
    <citation type="submission" date="2015-12" db="EMBL/GenBank/DDBJ databases">
        <authorList>
            <person name="Lauer A."/>
            <person name="Humrighouse B."/>
            <person name="Loparev V."/>
            <person name="Shewmaker P.L."/>
            <person name="Whitney A.M."/>
            <person name="McLaughlin R.W."/>
        </authorList>
    </citation>
    <scope>NUCLEOTIDE SEQUENCE [LARGE SCALE GENOMIC DNA]</scope>
    <source>
        <strain evidence="12 14">LMG 23085</strain>
    </source>
</reference>
<dbReference type="GO" id="GO:0004735">
    <property type="term" value="F:pyrroline-5-carboxylate reductase activity"/>
    <property type="evidence" value="ECO:0007669"/>
    <property type="project" value="UniProtKB-UniRule"/>
</dbReference>
<evidence type="ECO:0000259" key="11">
    <source>
        <dbReference type="Pfam" id="PF14748"/>
    </source>
</evidence>
<feature type="domain" description="Pyrroline-5-carboxylate reductase dimerisation" evidence="11">
    <location>
        <begin position="159"/>
        <end position="256"/>
    </location>
</feature>
<dbReference type="EMBL" id="CP013614">
    <property type="protein sequence ID" value="ALS00826.1"/>
    <property type="molecule type" value="Genomic_DNA"/>
</dbReference>
<evidence type="ECO:0000256" key="1">
    <source>
        <dbReference type="ARBA" id="ARBA00005525"/>
    </source>
</evidence>